<dbReference type="EMBL" id="CP017637">
    <property type="protein sequence ID" value="APG10375.1"/>
    <property type="molecule type" value="Genomic_DNA"/>
</dbReference>
<evidence type="ECO:0000313" key="2">
    <source>
        <dbReference type="EMBL" id="APG10375.1"/>
    </source>
</evidence>
<organism evidence="2 3">
    <name type="scientific">Bradyrhizobium japonicum</name>
    <dbReference type="NCBI Taxonomy" id="375"/>
    <lineage>
        <taxon>Bacteria</taxon>
        <taxon>Pseudomonadati</taxon>
        <taxon>Pseudomonadota</taxon>
        <taxon>Alphaproteobacteria</taxon>
        <taxon>Hyphomicrobiales</taxon>
        <taxon>Nitrobacteraceae</taxon>
        <taxon>Bradyrhizobium</taxon>
    </lineage>
</organism>
<dbReference type="RefSeq" id="WP_071911796.1">
    <property type="nucleotide sequence ID" value="NZ_CP017637.1"/>
</dbReference>
<protein>
    <submittedName>
        <fullName evidence="2">Uncharacterized protein</fullName>
    </submittedName>
</protein>
<gene>
    <name evidence="2" type="ORF">BKD09_18765</name>
</gene>
<evidence type="ECO:0000256" key="1">
    <source>
        <dbReference type="SAM" id="MobiDB-lite"/>
    </source>
</evidence>
<proteinExistence type="predicted"/>
<feature type="region of interest" description="Disordered" evidence="1">
    <location>
        <begin position="74"/>
        <end position="104"/>
    </location>
</feature>
<dbReference type="OrthoDB" id="8242143at2"/>
<accession>A0A1L3FAQ0</accession>
<evidence type="ECO:0000313" key="3">
    <source>
        <dbReference type="Proteomes" id="UP000181962"/>
    </source>
</evidence>
<dbReference type="Proteomes" id="UP000181962">
    <property type="component" value="Chromosome"/>
</dbReference>
<name>A0A1L3FAQ0_BRAJP</name>
<reference evidence="2 3" key="1">
    <citation type="submission" date="2016-11" db="EMBL/GenBank/DDBJ databases">
        <title>Complete Genome Sequence of Bradyrhizobium sp. strain J5, an isolated from soybean nodule in Hokkaido.</title>
        <authorList>
            <person name="Kanehara K."/>
        </authorList>
    </citation>
    <scope>NUCLEOTIDE SEQUENCE [LARGE SCALE GENOMIC DNA]</scope>
    <source>
        <strain evidence="2 3">J5</strain>
    </source>
</reference>
<sequence length="104" mass="12108">MDNRINEIRNIVRALRVSMREAEAIMHEQINRDEDCTFVAEEIMKMRVVMSGLVQERTRLGDSEPILVRNLFVPRRPPTTPRTGLAKRRLVPHGIEQQRGHARP</sequence>
<dbReference type="AlphaFoldDB" id="A0A1L3FAQ0"/>